<reference evidence="1" key="1">
    <citation type="submission" date="2020-11" db="EMBL/GenBank/DDBJ databases">
        <authorList>
            <consortium name="DOE Joint Genome Institute"/>
            <person name="Ahrendt S."/>
            <person name="Riley R."/>
            <person name="Andreopoulos W."/>
            <person name="Labutti K."/>
            <person name="Pangilinan J."/>
            <person name="Ruiz-Duenas F.J."/>
            <person name="Barrasa J.M."/>
            <person name="Sanchez-Garcia M."/>
            <person name="Camarero S."/>
            <person name="Miyauchi S."/>
            <person name="Serrano A."/>
            <person name="Linde D."/>
            <person name="Babiker R."/>
            <person name="Drula E."/>
            <person name="Ayuso-Fernandez I."/>
            <person name="Pacheco R."/>
            <person name="Padilla G."/>
            <person name="Ferreira P."/>
            <person name="Barriuso J."/>
            <person name="Kellner H."/>
            <person name="Castanera R."/>
            <person name="Alfaro M."/>
            <person name="Ramirez L."/>
            <person name="Pisabarro A.G."/>
            <person name="Kuo A."/>
            <person name="Tritt A."/>
            <person name="Lipzen A."/>
            <person name="He G."/>
            <person name="Yan M."/>
            <person name="Ng V."/>
            <person name="Cullen D."/>
            <person name="Martin F."/>
            <person name="Rosso M.-N."/>
            <person name="Henrissat B."/>
            <person name="Hibbett D."/>
            <person name="Martinez A.T."/>
            <person name="Grigoriev I.V."/>
        </authorList>
    </citation>
    <scope>NUCLEOTIDE SEQUENCE</scope>
    <source>
        <strain evidence="1">ATCC 90797</strain>
    </source>
</reference>
<protein>
    <submittedName>
        <fullName evidence="1">Uncharacterized protein</fullName>
    </submittedName>
</protein>
<accession>A0A9P5ZTR2</accession>
<evidence type="ECO:0000313" key="1">
    <source>
        <dbReference type="EMBL" id="KAF9492540.1"/>
    </source>
</evidence>
<name>A0A9P5ZTR2_PLEER</name>
<comment type="caution">
    <text evidence="1">The sequence shown here is derived from an EMBL/GenBank/DDBJ whole genome shotgun (WGS) entry which is preliminary data.</text>
</comment>
<organism evidence="1 2">
    <name type="scientific">Pleurotus eryngii</name>
    <name type="common">Boletus of the steppes</name>
    <dbReference type="NCBI Taxonomy" id="5323"/>
    <lineage>
        <taxon>Eukaryota</taxon>
        <taxon>Fungi</taxon>
        <taxon>Dikarya</taxon>
        <taxon>Basidiomycota</taxon>
        <taxon>Agaricomycotina</taxon>
        <taxon>Agaricomycetes</taxon>
        <taxon>Agaricomycetidae</taxon>
        <taxon>Agaricales</taxon>
        <taxon>Pleurotineae</taxon>
        <taxon>Pleurotaceae</taxon>
        <taxon>Pleurotus</taxon>
    </lineage>
</organism>
<keyword evidence="2" id="KW-1185">Reference proteome</keyword>
<sequence length="451" mass="50748">MVHKHYDEETGISTKYHLSIEGVELNFKDSRCSRATISFYKQGTSGHGIERELLYSTRDCPKVLHWTPAESGILMDDNYIQIEYLDDGYMRREVLATEEEVVDIARQAVYDEWDEAHIEVTHTLSVGTSTVWFEVIRNRYYSSVPRLDIRFVVEFGNSEECTRFLHEDMRILEHLSAVDMCTGIAVIRDIMRDLLPIANDLLTAHKNALLRSLPYSQFVDDLPQLETQLIRHRGSNRGDDRPCYLTLHISFGDFFYILCANWSATTIPSTFSSHSTTFRSLNNLHLKFPSHASQHRNPNSSSQSNQDDLTITISAREISFTTGTDSASLGSGFTLSSEHRTVNVNHINAILGDAFLAPISGGTIGGRNNVNNSFSMRTDEGASMLNDLRSINDLANGSLANSPLTTGSTDLRSDQSMIGTKPARKTISTYARRFATAIRFRPPYTTERHNG</sequence>
<dbReference type="Proteomes" id="UP000807025">
    <property type="component" value="Unassembled WGS sequence"/>
</dbReference>
<dbReference type="EMBL" id="MU154600">
    <property type="protein sequence ID" value="KAF9492540.1"/>
    <property type="molecule type" value="Genomic_DNA"/>
</dbReference>
<dbReference type="OrthoDB" id="10504342at2759"/>
<proteinExistence type="predicted"/>
<evidence type="ECO:0000313" key="2">
    <source>
        <dbReference type="Proteomes" id="UP000807025"/>
    </source>
</evidence>
<gene>
    <name evidence="1" type="ORF">BDN71DRAFT_1451470</name>
</gene>
<dbReference type="AlphaFoldDB" id="A0A9P5ZTR2"/>